<reference evidence="2" key="2">
    <citation type="submission" date="2012-01" db="EMBL/GenBank/DDBJ databases">
        <title>Noncontiguous Finished sequence of chromosome of Saccharomonospora glauca K62.</title>
        <authorList>
            <consortium name="US DOE Joint Genome Institute"/>
            <person name="Lucas S."/>
            <person name="Han J."/>
            <person name="Lapidus A."/>
            <person name="Cheng J.-F."/>
            <person name="Goodwin L."/>
            <person name="Pitluck S."/>
            <person name="Peters L."/>
            <person name="Mikhailova N."/>
            <person name="Held B."/>
            <person name="Detter J.C."/>
            <person name="Han C."/>
            <person name="Tapia R."/>
            <person name="Land M."/>
            <person name="Hauser L."/>
            <person name="Kyrpides N."/>
            <person name="Ivanova N."/>
            <person name="Pagani I."/>
            <person name="Brambilla E.-M."/>
            <person name="Klenk H.-P."/>
            <person name="Woyke T."/>
        </authorList>
    </citation>
    <scope>NUCLEOTIDE SEQUENCE [LARGE SCALE GENOMIC DNA]</scope>
    <source>
        <strain evidence="2">K62</strain>
    </source>
</reference>
<dbReference type="AlphaFoldDB" id="I1D4L2"/>
<dbReference type="Proteomes" id="UP000005087">
    <property type="component" value="Chromosome"/>
</dbReference>
<protein>
    <submittedName>
        <fullName evidence="1">Uncharacterized protein</fullName>
    </submittedName>
</protein>
<proteinExistence type="predicted"/>
<sequence length="161" mass="17230">MTDMLLWDREMASVRPQLGQLTPTQRYAAAVQAIENTMASFDPPIPDSPAGQLLQQCFDIARSAVNGNHAGLALPDGAEEELTSIVAEGAEPGIAPLVLAVANCFGLPEDGMEAEHLYTVLNYCYAAVVDRAGLEEGTLEEELNNPQCRAAITMQKELITG</sequence>
<dbReference type="EMBL" id="CM001484">
    <property type="protein sequence ID" value="EIE99886.1"/>
    <property type="molecule type" value="Genomic_DNA"/>
</dbReference>
<reference evidence="1 2" key="1">
    <citation type="submission" date="2011-09" db="EMBL/GenBank/DDBJ databases">
        <authorList>
            <consortium name="US DOE Joint Genome Institute (JGI-PGF)"/>
            <person name="Lucas S."/>
            <person name="Han J."/>
            <person name="Lapidus A."/>
            <person name="Cheng J.-F."/>
            <person name="Goodwin L."/>
            <person name="Pitluck S."/>
            <person name="Peters L."/>
            <person name="Land M.L."/>
            <person name="Hauser L."/>
            <person name="Brambilla E."/>
            <person name="Klenk H.-P."/>
            <person name="Woyke T.J."/>
        </authorList>
    </citation>
    <scope>NUCLEOTIDE SEQUENCE [LARGE SCALE GENOMIC DNA]</scope>
    <source>
        <strain evidence="1 2">K62</strain>
    </source>
</reference>
<evidence type="ECO:0000313" key="1">
    <source>
        <dbReference type="EMBL" id="EIE99886.1"/>
    </source>
</evidence>
<organism evidence="1 2">
    <name type="scientific">Saccharomonospora glauca K62</name>
    <dbReference type="NCBI Taxonomy" id="928724"/>
    <lineage>
        <taxon>Bacteria</taxon>
        <taxon>Bacillati</taxon>
        <taxon>Actinomycetota</taxon>
        <taxon>Actinomycetes</taxon>
        <taxon>Pseudonocardiales</taxon>
        <taxon>Pseudonocardiaceae</taxon>
        <taxon>Saccharomonospora</taxon>
    </lineage>
</organism>
<dbReference type="STRING" id="928724.SacglDRAFT_03018"/>
<dbReference type="RefSeq" id="WP_005465576.1">
    <property type="nucleotide sequence ID" value="NZ_CM001484.1"/>
</dbReference>
<dbReference type="HOGENOM" id="CLU_1642483_0_0_11"/>
<dbReference type="OrthoDB" id="4315929at2"/>
<gene>
    <name evidence="1" type="ORF">SacglDRAFT_03018</name>
</gene>
<evidence type="ECO:0000313" key="2">
    <source>
        <dbReference type="Proteomes" id="UP000005087"/>
    </source>
</evidence>
<keyword evidence="2" id="KW-1185">Reference proteome</keyword>
<name>I1D4L2_9PSEU</name>
<accession>I1D4L2</accession>